<keyword evidence="2" id="KW-0472">Membrane</keyword>
<evidence type="ECO:0000256" key="2">
    <source>
        <dbReference type="SAM" id="Phobius"/>
    </source>
</evidence>
<evidence type="ECO:0000313" key="3">
    <source>
        <dbReference type="EMBL" id="RZF36670.1"/>
    </source>
</evidence>
<feature type="transmembrane region" description="Helical" evidence="2">
    <location>
        <begin position="34"/>
        <end position="67"/>
    </location>
</feature>
<dbReference type="EMBL" id="QKKF02026075">
    <property type="protein sequence ID" value="RZF36670.1"/>
    <property type="molecule type" value="Genomic_DNA"/>
</dbReference>
<keyword evidence="2" id="KW-1133">Transmembrane helix</keyword>
<sequence>MLSLKPTTPKEQNTEAENWQNVAEDTSKAMSLGIALGTVASAILGGGLPIIIGTAVGSVVSVIAAVYDLTRDYPGLTDEEMACVEELDALLLKNKGKPLRTCKGCDELPSVGHDLKACVKIRERLREEELSKTKACNPCVAGDTNETCKDEEKTDVDKGITQPPVHPKLAKKFEELKPYQQSTDLKRFTSKPTPSFWDNYVPEKKEKNAKPIPLKRFTTPSYRKTDDN</sequence>
<keyword evidence="2" id="KW-0812">Transmembrane</keyword>
<name>A0A482WUG1_LAOST</name>
<comment type="caution">
    <text evidence="3">The sequence shown here is derived from an EMBL/GenBank/DDBJ whole genome shotgun (WGS) entry which is preliminary data.</text>
</comment>
<organism evidence="3 4">
    <name type="scientific">Laodelphax striatellus</name>
    <name type="common">Small brown planthopper</name>
    <name type="synonym">Delphax striatella</name>
    <dbReference type="NCBI Taxonomy" id="195883"/>
    <lineage>
        <taxon>Eukaryota</taxon>
        <taxon>Metazoa</taxon>
        <taxon>Ecdysozoa</taxon>
        <taxon>Arthropoda</taxon>
        <taxon>Hexapoda</taxon>
        <taxon>Insecta</taxon>
        <taxon>Pterygota</taxon>
        <taxon>Neoptera</taxon>
        <taxon>Paraneoptera</taxon>
        <taxon>Hemiptera</taxon>
        <taxon>Auchenorrhyncha</taxon>
        <taxon>Fulgoroidea</taxon>
        <taxon>Delphacidae</taxon>
        <taxon>Criomorphinae</taxon>
        <taxon>Laodelphax</taxon>
    </lineage>
</organism>
<dbReference type="AlphaFoldDB" id="A0A482WUG1"/>
<reference evidence="3 4" key="1">
    <citation type="journal article" date="2017" name="Gigascience">
        <title>Genome sequence of the small brown planthopper, Laodelphax striatellus.</title>
        <authorList>
            <person name="Zhu J."/>
            <person name="Jiang F."/>
            <person name="Wang X."/>
            <person name="Yang P."/>
            <person name="Bao Y."/>
            <person name="Zhao W."/>
            <person name="Wang W."/>
            <person name="Lu H."/>
            <person name="Wang Q."/>
            <person name="Cui N."/>
            <person name="Li J."/>
            <person name="Chen X."/>
            <person name="Luo L."/>
            <person name="Yu J."/>
            <person name="Kang L."/>
            <person name="Cui F."/>
        </authorList>
    </citation>
    <scope>NUCLEOTIDE SEQUENCE [LARGE SCALE GENOMIC DNA]</scope>
    <source>
        <strain evidence="3">Lst14</strain>
    </source>
</reference>
<keyword evidence="4" id="KW-1185">Reference proteome</keyword>
<evidence type="ECO:0000256" key="1">
    <source>
        <dbReference type="SAM" id="MobiDB-lite"/>
    </source>
</evidence>
<evidence type="ECO:0000313" key="4">
    <source>
        <dbReference type="Proteomes" id="UP000291343"/>
    </source>
</evidence>
<proteinExistence type="predicted"/>
<dbReference type="Proteomes" id="UP000291343">
    <property type="component" value="Unassembled WGS sequence"/>
</dbReference>
<feature type="region of interest" description="Disordered" evidence="1">
    <location>
        <begin position="183"/>
        <end position="228"/>
    </location>
</feature>
<accession>A0A482WUG1</accession>
<gene>
    <name evidence="3" type="ORF">LSTR_LSTR012756</name>
</gene>
<dbReference type="InParanoid" id="A0A482WUG1"/>
<protein>
    <submittedName>
        <fullName evidence="3">Uncharacterized protein</fullName>
    </submittedName>
</protein>